<organism evidence="3 4">
    <name type="scientific">Fluctibacter halophilus</name>
    <dbReference type="NCBI Taxonomy" id="226011"/>
    <lineage>
        <taxon>Bacteria</taxon>
        <taxon>Pseudomonadati</taxon>
        <taxon>Pseudomonadota</taxon>
        <taxon>Gammaproteobacteria</taxon>
        <taxon>Alteromonadales</taxon>
        <taxon>Alteromonadaceae</taxon>
        <taxon>Fluctibacter</taxon>
    </lineage>
</organism>
<dbReference type="Proteomes" id="UP001520878">
    <property type="component" value="Unassembled WGS sequence"/>
</dbReference>
<keyword evidence="1" id="KW-0732">Signal</keyword>
<dbReference type="EMBL" id="JAJEWP010000002">
    <property type="protein sequence ID" value="MCC2616628.1"/>
    <property type="molecule type" value="Genomic_DNA"/>
</dbReference>
<name>A0ABS8G7X0_9ALTE</name>
<dbReference type="InterPro" id="IPR013783">
    <property type="entry name" value="Ig-like_fold"/>
</dbReference>
<comment type="caution">
    <text evidence="3">The sequence shown here is derived from an EMBL/GenBank/DDBJ whole genome shotgun (WGS) entry which is preliminary data.</text>
</comment>
<dbReference type="Pfam" id="PF22352">
    <property type="entry name" value="K319L-like_PKD"/>
    <property type="match status" value="2"/>
</dbReference>
<proteinExistence type="predicted"/>
<gene>
    <name evidence="3" type="ORF">LJ739_10280</name>
</gene>
<keyword evidence="4" id="KW-1185">Reference proteome</keyword>
<sequence length="563" mass="59099">MPTIRLPGLLILLAALLSGCSGGSLDSDSDDQNRTVLVTAGANRSVSEGANVTLTGEASGEATPFTYSWSVVPALTIEQADTSVPEVTFTAPTTIEPLEYTFTLLVTDANGNQGSDSVIITVEPVNELPRAVITVRSPDPVPSPLPAGIDVVLSGEQSVDIDAPATGAAIAQWQWAQTEGPSVLQNVSLNGDSVAFTTPLRDDASQLGFSLTVTDQEGGSHTASILLSVLSQADTVPTVDAGTDHTVYPGELIALVGDANSTVPAATPLAYRWLNDSTLEPTIADSTALKTYAIAPMVSSSQVISFSLAVTDRFGNVVEDAVAITVKPMPLSPMNDTGVAAQASLTQVATTYQSAFLGQDGQRGRDVIAANGVLEKAGQGSQGFDFTRLDVLGDEIDDSATSWACVRDNVSGLVWEVKDTSTSLHGRDHTYSWYHTTNNGGDQGDTNGAGTSCSLASCNTTAFIAAVNAQGLCNFYDWRLPTHNELMSIAHFGKTSGVLLDTDYFPNSTGGGADPLWYWTRIPSADGVQEDAQNAWAIDFLSGNDNFLNKSTPVRVRLVRGGR</sequence>
<dbReference type="RefSeq" id="WP_229160151.1">
    <property type="nucleotide sequence ID" value="NZ_JAJEWP010000002.1"/>
</dbReference>
<dbReference type="PROSITE" id="PS51257">
    <property type="entry name" value="PROKAR_LIPOPROTEIN"/>
    <property type="match status" value="1"/>
</dbReference>
<evidence type="ECO:0000259" key="2">
    <source>
        <dbReference type="Pfam" id="PF07603"/>
    </source>
</evidence>
<evidence type="ECO:0000313" key="4">
    <source>
        <dbReference type="Proteomes" id="UP001520878"/>
    </source>
</evidence>
<protein>
    <submittedName>
        <fullName evidence="3">DUF1566 domain-containing protein</fullName>
    </submittedName>
</protein>
<feature type="domain" description="Lcl C-terminal" evidence="2">
    <location>
        <begin position="405"/>
        <end position="560"/>
    </location>
</feature>
<feature type="chain" id="PRO_5047488715" evidence="1">
    <location>
        <begin position="27"/>
        <end position="563"/>
    </location>
</feature>
<dbReference type="PANTHER" id="PTHR46182">
    <property type="entry name" value="FI19480P1"/>
    <property type="match status" value="1"/>
</dbReference>
<dbReference type="Gene3D" id="2.60.40.10">
    <property type="entry name" value="Immunoglobulins"/>
    <property type="match status" value="3"/>
</dbReference>
<dbReference type="Pfam" id="PF07603">
    <property type="entry name" value="Lcl_C"/>
    <property type="match status" value="1"/>
</dbReference>
<reference evidence="3 4" key="1">
    <citation type="submission" date="2021-10" db="EMBL/GenBank/DDBJ databases">
        <title>Draft genome of Aestuariibacter halophilus JC2043.</title>
        <authorList>
            <person name="Emsley S.A."/>
            <person name="Pfannmuller K.M."/>
            <person name="Ushijima B."/>
            <person name="Saw J.H."/>
            <person name="Videau P."/>
        </authorList>
    </citation>
    <scope>NUCLEOTIDE SEQUENCE [LARGE SCALE GENOMIC DNA]</scope>
    <source>
        <strain evidence="3 4">JC2043</strain>
    </source>
</reference>
<evidence type="ECO:0000313" key="3">
    <source>
        <dbReference type="EMBL" id="MCC2616628.1"/>
    </source>
</evidence>
<dbReference type="InterPro" id="IPR029865">
    <property type="entry name" value="KIAA0319-like"/>
</dbReference>
<feature type="signal peptide" evidence="1">
    <location>
        <begin position="1"/>
        <end position="26"/>
    </location>
</feature>
<dbReference type="InterPro" id="IPR011460">
    <property type="entry name" value="Lcl_C"/>
</dbReference>
<evidence type="ECO:0000256" key="1">
    <source>
        <dbReference type="SAM" id="SignalP"/>
    </source>
</evidence>
<dbReference type="PANTHER" id="PTHR46182:SF2">
    <property type="entry name" value="FI19480P1"/>
    <property type="match status" value="1"/>
</dbReference>
<accession>A0ABS8G7X0</accession>